<sequence>MPPSAQRSAPAVRFTQVRPPAPACNADEPYKQERRIPLYIPPIAEEDAHSVIVISDESDEAAYYAELEMERMHKRKTARVSEWAGDILQLPPYVVCQLDVPGLSANRVDIVDWIQSYGRTAGVDEDTISDAVLLMNTCIDCAWAMPTRDWLPIAASCLVLSADTTDHEALRVTFAEWFDIPGRCNGTMFMHELLWRLHYASRDVYGSQ</sequence>
<reference evidence="1 2" key="1">
    <citation type="submission" date="2023-09" db="EMBL/GenBank/DDBJ databases">
        <title>Pangenome analysis of Batrachochytrium dendrobatidis and related Chytrids.</title>
        <authorList>
            <person name="Yacoub M.N."/>
            <person name="Stajich J.E."/>
            <person name="James T.Y."/>
        </authorList>
    </citation>
    <scope>NUCLEOTIDE SEQUENCE [LARGE SCALE GENOMIC DNA]</scope>
    <source>
        <strain evidence="1 2">JEL0888</strain>
    </source>
</reference>
<organism evidence="1 2">
    <name type="scientific">Polyrhizophydium stewartii</name>
    <dbReference type="NCBI Taxonomy" id="2732419"/>
    <lineage>
        <taxon>Eukaryota</taxon>
        <taxon>Fungi</taxon>
        <taxon>Fungi incertae sedis</taxon>
        <taxon>Chytridiomycota</taxon>
        <taxon>Chytridiomycota incertae sedis</taxon>
        <taxon>Chytridiomycetes</taxon>
        <taxon>Rhizophydiales</taxon>
        <taxon>Rhizophydiales incertae sedis</taxon>
        <taxon>Polyrhizophydium</taxon>
    </lineage>
</organism>
<protein>
    <submittedName>
        <fullName evidence="1">Uncharacterized protein</fullName>
    </submittedName>
</protein>
<dbReference type="EMBL" id="JADGIZ020000006">
    <property type="protein sequence ID" value="KAL2918615.1"/>
    <property type="molecule type" value="Genomic_DNA"/>
</dbReference>
<dbReference type="Proteomes" id="UP001527925">
    <property type="component" value="Unassembled WGS sequence"/>
</dbReference>
<comment type="caution">
    <text evidence="1">The sequence shown here is derived from an EMBL/GenBank/DDBJ whole genome shotgun (WGS) entry which is preliminary data.</text>
</comment>
<gene>
    <name evidence="1" type="ORF">HK105_202016</name>
</gene>
<proteinExistence type="predicted"/>
<evidence type="ECO:0000313" key="1">
    <source>
        <dbReference type="EMBL" id="KAL2918615.1"/>
    </source>
</evidence>
<keyword evidence="2" id="KW-1185">Reference proteome</keyword>
<dbReference type="SUPFAM" id="SSF47954">
    <property type="entry name" value="Cyclin-like"/>
    <property type="match status" value="1"/>
</dbReference>
<name>A0ABR4NGM4_9FUNG</name>
<accession>A0ABR4NGM4</accession>
<evidence type="ECO:0000313" key="2">
    <source>
        <dbReference type="Proteomes" id="UP001527925"/>
    </source>
</evidence>
<dbReference type="InterPro" id="IPR036915">
    <property type="entry name" value="Cyclin-like_sf"/>
</dbReference>